<evidence type="ECO:0000313" key="1">
    <source>
        <dbReference type="EMBL" id="KAJ7720054.1"/>
    </source>
</evidence>
<name>A0AAD7HH50_9AGAR</name>
<protein>
    <recommendedName>
        <fullName evidence="3">Prolyl 4-hydroxylase alpha subunit domain-containing protein</fullName>
    </recommendedName>
</protein>
<feature type="non-terminal residue" evidence="1">
    <location>
        <position position="304"/>
    </location>
</feature>
<evidence type="ECO:0008006" key="3">
    <source>
        <dbReference type="Google" id="ProtNLM"/>
    </source>
</evidence>
<dbReference type="Proteomes" id="UP001215598">
    <property type="component" value="Unassembled WGS sequence"/>
</dbReference>
<proteinExistence type="predicted"/>
<reference evidence="1" key="1">
    <citation type="submission" date="2023-03" db="EMBL/GenBank/DDBJ databases">
        <title>Massive genome expansion in bonnet fungi (Mycena s.s.) driven by repeated elements and novel gene families across ecological guilds.</title>
        <authorList>
            <consortium name="Lawrence Berkeley National Laboratory"/>
            <person name="Harder C.B."/>
            <person name="Miyauchi S."/>
            <person name="Viragh M."/>
            <person name="Kuo A."/>
            <person name="Thoen E."/>
            <person name="Andreopoulos B."/>
            <person name="Lu D."/>
            <person name="Skrede I."/>
            <person name="Drula E."/>
            <person name="Henrissat B."/>
            <person name="Morin E."/>
            <person name="Kohler A."/>
            <person name="Barry K."/>
            <person name="LaButti K."/>
            <person name="Morin E."/>
            <person name="Salamov A."/>
            <person name="Lipzen A."/>
            <person name="Mereny Z."/>
            <person name="Hegedus B."/>
            <person name="Baldrian P."/>
            <person name="Stursova M."/>
            <person name="Weitz H."/>
            <person name="Taylor A."/>
            <person name="Grigoriev I.V."/>
            <person name="Nagy L.G."/>
            <person name="Martin F."/>
            <person name="Kauserud H."/>
        </authorList>
    </citation>
    <scope>NUCLEOTIDE SEQUENCE</scope>
    <source>
        <strain evidence="1">CBHHK182m</strain>
    </source>
</reference>
<comment type="caution">
    <text evidence="1">The sequence shown here is derived from an EMBL/GenBank/DDBJ whole genome shotgun (WGS) entry which is preliminary data.</text>
</comment>
<accession>A0AAD7HH50</accession>
<sequence>TRPVPFPDHFAGWKRDGEMVREKVKELWPTVPAELPNASDDDSMTLLIDSQEPSATQLEEMGPGDGAPKYLVMRWADAIPDDTLKMLVRLWDTLNKLGVHYPDAELQRSGSPALHFGLWELYMSLAKITTDSRQTKLKKSAPKEEILAAIDALCRTVKERVVPRLERLMRRYVPEQQRVQNLIHSRLAHRRAAELGERPDMDFGVTFFTIAVKEGGSEIIHIDWNDNLHKFALIFAAGDWEGGEFCIPQLGVRIPLRPGQVIAVRTRLLAHCSAPILGRRIVFTCFTDSTLLEHTLCDKDYTVL</sequence>
<gene>
    <name evidence="1" type="ORF">B0H16DRAFT_1336219</name>
</gene>
<dbReference type="EMBL" id="JARKIB010000245">
    <property type="protein sequence ID" value="KAJ7720054.1"/>
    <property type="molecule type" value="Genomic_DNA"/>
</dbReference>
<keyword evidence="2" id="KW-1185">Reference proteome</keyword>
<dbReference type="Gene3D" id="3.60.130.30">
    <property type="match status" value="1"/>
</dbReference>
<evidence type="ECO:0000313" key="2">
    <source>
        <dbReference type="Proteomes" id="UP001215598"/>
    </source>
</evidence>
<organism evidence="1 2">
    <name type="scientific">Mycena metata</name>
    <dbReference type="NCBI Taxonomy" id="1033252"/>
    <lineage>
        <taxon>Eukaryota</taxon>
        <taxon>Fungi</taxon>
        <taxon>Dikarya</taxon>
        <taxon>Basidiomycota</taxon>
        <taxon>Agaricomycotina</taxon>
        <taxon>Agaricomycetes</taxon>
        <taxon>Agaricomycetidae</taxon>
        <taxon>Agaricales</taxon>
        <taxon>Marasmiineae</taxon>
        <taxon>Mycenaceae</taxon>
        <taxon>Mycena</taxon>
    </lineage>
</organism>
<dbReference type="AlphaFoldDB" id="A0AAD7HH50"/>